<feature type="chain" id="PRO_5046014410" evidence="1">
    <location>
        <begin position="21"/>
        <end position="224"/>
    </location>
</feature>
<keyword evidence="1" id="KW-0732">Signal</keyword>
<feature type="signal peptide" evidence="1">
    <location>
        <begin position="1"/>
        <end position="20"/>
    </location>
</feature>
<name>A0ABY4BMU6_9FLAO</name>
<dbReference type="EMBL" id="CP094529">
    <property type="protein sequence ID" value="UOE39043.1"/>
    <property type="molecule type" value="Genomic_DNA"/>
</dbReference>
<evidence type="ECO:0000313" key="2">
    <source>
        <dbReference type="EMBL" id="UOE39043.1"/>
    </source>
</evidence>
<gene>
    <name evidence="2" type="ORF">MTP08_04515</name>
</gene>
<evidence type="ECO:0000256" key="1">
    <source>
        <dbReference type="SAM" id="SignalP"/>
    </source>
</evidence>
<evidence type="ECO:0000313" key="3">
    <source>
        <dbReference type="Proteomes" id="UP000831068"/>
    </source>
</evidence>
<accession>A0ABY4BMU6</accession>
<keyword evidence="3" id="KW-1185">Reference proteome</keyword>
<reference evidence="2 3" key="1">
    <citation type="submission" date="2022-03" db="EMBL/GenBank/DDBJ databases">
        <title>Chryseobacterium sp. isolated from the Andong Sikhe.</title>
        <authorList>
            <person name="Won M."/>
            <person name="Kim S.-J."/>
            <person name="Kwon S.-W."/>
        </authorList>
    </citation>
    <scope>NUCLEOTIDE SEQUENCE [LARGE SCALE GENOMIC DNA]</scope>
    <source>
        <strain evidence="2 3">ADR-1</strain>
    </source>
</reference>
<dbReference type="Proteomes" id="UP000831068">
    <property type="component" value="Chromosome"/>
</dbReference>
<proteinExistence type="predicted"/>
<protein>
    <submittedName>
        <fullName evidence="2">Uncharacterized protein</fullName>
    </submittedName>
</protein>
<sequence>MQKKNLYLLISLLLNLFFYAQNVGIGTTNPTATLDLNGNLRVRTLTDKTTDTSYKDVVVADANGNLGRWDKANMIAKIQDEILTNQKINYVSNLSTYGSEMKCDRFRLKFDVENNKVYPFISLSSDPAPVNSSTKVYYSYIHKTNASSSSFVSPNVLSMQQSVNITSSTWQKLDANFDHNVFDEVYLSYPNTNALYRITFLQRQSGDTQNGVTPYFYTITCERF</sequence>
<dbReference type="RefSeq" id="WP_243577225.1">
    <property type="nucleotide sequence ID" value="NZ_CP094529.1"/>
</dbReference>
<organism evidence="2 3">
    <name type="scientific">Chryseobacterium oryzae</name>
    <dbReference type="NCBI Taxonomy" id="2929799"/>
    <lineage>
        <taxon>Bacteria</taxon>
        <taxon>Pseudomonadati</taxon>
        <taxon>Bacteroidota</taxon>
        <taxon>Flavobacteriia</taxon>
        <taxon>Flavobacteriales</taxon>
        <taxon>Weeksellaceae</taxon>
        <taxon>Chryseobacterium group</taxon>
        <taxon>Chryseobacterium</taxon>
    </lineage>
</organism>